<dbReference type="GO" id="GO:0071818">
    <property type="term" value="C:BAT3 complex"/>
    <property type="evidence" value="ECO:0007669"/>
    <property type="project" value="TreeGrafter"/>
</dbReference>
<dbReference type="GO" id="GO:0051787">
    <property type="term" value="F:misfolded protein binding"/>
    <property type="evidence" value="ECO:0007669"/>
    <property type="project" value="TreeGrafter"/>
</dbReference>
<comment type="caution">
    <text evidence="4">The sequence shown here is derived from an EMBL/GenBank/DDBJ whole genome shotgun (WGS) entry which is preliminary data.</text>
</comment>
<keyword evidence="5" id="KW-1185">Reference proteome</keyword>
<organism evidence="4 5">
    <name type="scientific">Galdieria partita</name>
    <dbReference type="NCBI Taxonomy" id="83374"/>
    <lineage>
        <taxon>Eukaryota</taxon>
        <taxon>Rhodophyta</taxon>
        <taxon>Bangiophyceae</taxon>
        <taxon>Galdieriales</taxon>
        <taxon>Galdieriaceae</taxon>
        <taxon>Galdieria</taxon>
    </lineage>
</organism>
<name>A0A9C7UQT3_9RHOD</name>
<dbReference type="SUPFAM" id="SSF54236">
    <property type="entry name" value="Ubiquitin-like"/>
    <property type="match status" value="1"/>
</dbReference>
<evidence type="ECO:0000259" key="3">
    <source>
        <dbReference type="PROSITE" id="PS50053"/>
    </source>
</evidence>
<dbReference type="OrthoDB" id="419317at2759"/>
<dbReference type="InterPro" id="IPR000626">
    <property type="entry name" value="Ubiquitin-like_dom"/>
</dbReference>
<feature type="region of interest" description="Disordered" evidence="2">
    <location>
        <begin position="673"/>
        <end position="694"/>
    </location>
</feature>
<dbReference type="InterPro" id="IPR019956">
    <property type="entry name" value="Ubiquitin_dom"/>
</dbReference>
<feature type="compositionally biased region" description="Low complexity" evidence="2">
    <location>
        <begin position="278"/>
        <end position="292"/>
    </location>
</feature>
<dbReference type="PANTHER" id="PTHR15204:SF0">
    <property type="entry name" value="LARGE PROLINE-RICH PROTEIN BAG6"/>
    <property type="match status" value="1"/>
</dbReference>
<dbReference type="PRINTS" id="PR00348">
    <property type="entry name" value="UBIQUITIN"/>
</dbReference>
<dbReference type="InterPro" id="IPR029071">
    <property type="entry name" value="Ubiquitin-like_domsf"/>
</dbReference>
<protein>
    <recommendedName>
        <fullName evidence="3">Ubiquitin-like domain-containing protein</fullName>
    </recommendedName>
</protein>
<feature type="region of interest" description="Disordered" evidence="2">
    <location>
        <begin position="74"/>
        <end position="106"/>
    </location>
</feature>
<feature type="coiled-coil region" evidence="1">
    <location>
        <begin position="773"/>
        <end position="800"/>
    </location>
</feature>
<keyword evidence="1" id="KW-0175">Coiled coil</keyword>
<feature type="region of interest" description="Disordered" evidence="2">
    <location>
        <begin position="633"/>
        <end position="656"/>
    </location>
</feature>
<dbReference type="GO" id="GO:0031593">
    <property type="term" value="F:polyubiquitin modification-dependent protein binding"/>
    <property type="evidence" value="ECO:0007669"/>
    <property type="project" value="TreeGrafter"/>
</dbReference>
<dbReference type="InterPro" id="IPR019954">
    <property type="entry name" value="Ubiquitin_CS"/>
</dbReference>
<feature type="compositionally biased region" description="Polar residues" evidence="2">
    <location>
        <begin position="84"/>
        <end position="100"/>
    </location>
</feature>
<dbReference type="Proteomes" id="UP001061958">
    <property type="component" value="Unassembled WGS sequence"/>
</dbReference>
<feature type="domain" description="Ubiquitin-like" evidence="3">
    <location>
        <begin position="8"/>
        <end position="79"/>
    </location>
</feature>
<gene>
    <name evidence="4" type="ORF">GpartN1_g3603.t1</name>
</gene>
<evidence type="ECO:0000256" key="1">
    <source>
        <dbReference type="SAM" id="Coils"/>
    </source>
</evidence>
<dbReference type="Gene3D" id="3.10.20.90">
    <property type="entry name" value="Phosphatidylinositol 3-kinase Catalytic Subunit, Chain A, domain 1"/>
    <property type="match status" value="1"/>
</dbReference>
<sequence>MSDTSSSFSVKIKTLDSTEYEVSVTNDTSVLQLKQRLVELTGVPLERQRVIFRGRVLSDDRTLGDYKVEQGNALHLVSRPVPSGTENTSRTDESNVSSNDVPPEGMGIPRGASVFIGSMNIPLGSDEVSGVAGSIIQSIQQMMRFAQSRSQFSGRNAQPQNIEQMLRNAFLSASQIYQQLQQEIPQNQPVDPAFSQQLPSNATSAYSMILQGLLSSCRLLEHFLESMIVNLESQRNANEVDAIRASSSRVTSFLSLFVQLLSQILGGSRAFTDSMQPTNTNNVNRENTNEPQPQQQMLQNMLQSFAPQITNMVQQMFSSAPSGANAQGFIHIGNFGSPANANASNQPPSSHNPNVFVSQTSAQTNSNTNATEDAQADTGFFMNLVNQLLSSIQQSLAASRANPHLVSQGPNNDMGLPSVGSVLRMFISRDEMEEASIMERIIGIVGDQLSFVDLIGLSQGNTNCIRRIRRPVREQLLAQIFPDEGDLSIQIRDVVEGIVDNEISPELERFSNLPNIQERLTETDIRNKMMPIVKRHLENLFHYLLEIDTYSDEEFESTCRSWSYQIAGEMTYTLATMMRNGRSDALESLREYISTRATETFGTQLGAIAAVGSVAIVHFATVAYDQWEVQHSSRTTTDNGGPQETNLNAGSSSAEHVIGQEELKAAADELLAEMEEDSEQASSSQATNASSSQRDAQLRLVENFRQSLVQSLPSQVVENMVYRVQRDLDHLKNVKRKPLSNAYRRGYSDFEAHQNATDTLNSLSAEDSHKFAKQLLRQAMQEAQISNEQMEQILAQFDQERIGEVYGDELIRSFSSRIWCDSDCQEERFPLVCRQIARMRR</sequence>
<dbReference type="EMBL" id="BQMJ01000027">
    <property type="protein sequence ID" value="GJQ11812.1"/>
    <property type="molecule type" value="Genomic_DNA"/>
</dbReference>
<dbReference type="PANTHER" id="PTHR15204">
    <property type="entry name" value="LARGE PROLINE-RICH PROTEIN BAG6"/>
    <property type="match status" value="1"/>
</dbReference>
<feature type="compositionally biased region" description="Low complexity" evidence="2">
    <location>
        <begin position="680"/>
        <end position="693"/>
    </location>
</feature>
<accession>A0A9C7UQT3</accession>
<reference evidence="4" key="2">
    <citation type="submission" date="2022-01" db="EMBL/GenBank/DDBJ databases">
        <authorList>
            <person name="Hirooka S."/>
            <person name="Miyagishima S.Y."/>
        </authorList>
    </citation>
    <scope>NUCLEOTIDE SEQUENCE</scope>
    <source>
        <strain evidence="4">NBRC 102759</strain>
    </source>
</reference>
<evidence type="ECO:0000313" key="5">
    <source>
        <dbReference type="Proteomes" id="UP001061958"/>
    </source>
</evidence>
<dbReference type="SMART" id="SM00213">
    <property type="entry name" value="UBQ"/>
    <property type="match status" value="1"/>
</dbReference>
<proteinExistence type="predicted"/>
<dbReference type="AlphaFoldDB" id="A0A9C7UQT3"/>
<feature type="region of interest" description="Disordered" evidence="2">
    <location>
        <begin position="272"/>
        <end position="292"/>
    </location>
</feature>
<dbReference type="Pfam" id="PF00240">
    <property type="entry name" value="ubiquitin"/>
    <property type="match status" value="1"/>
</dbReference>
<dbReference type="PROSITE" id="PS50053">
    <property type="entry name" value="UBIQUITIN_2"/>
    <property type="match status" value="1"/>
</dbReference>
<evidence type="ECO:0000256" key="2">
    <source>
        <dbReference type="SAM" id="MobiDB-lite"/>
    </source>
</evidence>
<feature type="compositionally biased region" description="Polar residues" evidence="2">
    <location>
        <begin position="633"/>
        <end position="654"/>
    </location>
</feature>
<dbReference type="GO" id="GO:0036503">
    <property type="term" value="P:ERAD pathway"/>
    <property type="evidence" value="ECO:0007669"/>
    <property type="project" value="TreeGrafter"/>
</dbReference>
<dbReference type="PROSITE" id="PS00299">
    <property type="entry name" value="UBIQUITIN_1"/>
    <property type="match status" value="1"/>
</dbReference>
<reference evidence="4" key="1">
    <citation type="journal article" date="2022" name="Proc. Natl. Acad. Sci. U.S.A.">
        <title>Life cycle and functional genomics of the unicellular red alga Galdieria for elucidating algal and plant evolution and industrial use.</title>
        <authorList>
            <person name="Hirooka S."/>
            <person name="Itabashi T."/>
            <person name="Ichinose T.M."/>
            <person name="Onuma R."/>
            <person name="Fujiwara T."/>
            <person name="Yamashita S."/>
            <person name="Jong L.W."/>
            <person name="Tomita R."/>
            <person name="Iwane A.H."/>
            <person name="Miyagishima S.Y."/>
        </authorList>
    </citation>
    <scope>NUCLEOTIDE SEQUENCE</scope>
    <source>
        <strain evidence="4">NBRC 102759</strain>
    </source>
</reference>
<evidence type="ECO:0000313" key="4">
    <source>
        <dbReference type="EMBL" id="GJQ11812.1"/>
    </source>
</evidence>